<gene>
    <name evidence="3" type="ORF">LK10_12095</name>
</gene>
<name>A0A0B2AL49_9MICC</name>
<dbReference type="Proteomes" id="UP000030982">
    <property type="component" value="Unassembled WGS sequence"/>
</dbReference>
<dbReference type="PANTHER" id="PTHR30160:SF1">
    <property type="entry name" value="LIPOPOLYSACCHARIDE 1,2-N-ACETYLGLUCOSAMINETRANSFERASE-RELATED"/>
    <property type="match status" value="1"/>
</dbReference>
<dbReference type="OrthoDB" id="9807356at2"/>
<dbReference type="Gene3D" id="3.40.50.2000">
    <property type="entry name" value="Glycogen Phosphorylase B"/>
    <property type="match status" value="2"/>
</dbReference>
<dbReference type="STRING" id="1338436.LK10_12095"/>
<keyword evidence="4" id="KW-1185">Reference proteome</keyword>
<keyword evidence="1" id="KW-0328">Glycosyltransferase</keyword>
<dbReference type="GO" id="GO:0005829">
    <property type="term" value="C:cytosol"/>
    <property type="evidence" value="ECO:0007669"/>
    <property type="project" value="TreeGrafter"/>
</dbReference>
<organism evidence="3 4">
    <name type="scientific">Sinomonas humi</name>
    <dbReference type="NCBI Taxonomy" id="1338436"/>
    <lineage>
        <taxon>Bacteria</taxon>
        <taxon>Bacillati</taxon>
        <taxon>Actinomycetota</taxon>
        <taxon>Actinomycetes</taxon>
        <taxon>Micrococcales</taxon>
        <taxon>Micrococcaceae</taxon>
        <taxon>Sinomonas</taxon>
    </lineage>
</organism>
<dbReference type="EMBL" id="JTDL01000120">
    <property type="protein sequence ID" value="KHL02561.1"/>
    <property type="molecule type" value="Genomic_DNA"/>
</dbReference>
<dbReference type="AlphaFoldDB" id="A0A0B2AL49"/>
<keyword evidence="2 3" id="KW-0808">Transferase</keyword>
<evidence type="ECO:0000313" key="4">
    <source>
        <dbReference type="Proteomes" id="UP000030982"/>
    </source>
</evidence>
<dbReference type="Pfam" id="PF01075">
    <property type="entry name" value="Glyco_transf_9"/>
    <property type="match status" value="1"/>
</dbReference>
<dbReference type="SUPFAM" id="SSF53756">
    <property type="entry name" value="UDP-Glycosyltransferase/glycogen phosphorylase"/>
    <property type="match status" value="1"/>
</dbReference>
<proteinExistence type="predicted"/>
<dbReference type="PANTHER" id="PTHR30160">
    <property type="entry name" value="TETRAACYLDISACCHARIDE 4'-KINASE-RELATED"/>
    <property type="match status" value="1"/>
</dbReference>
<dbReference type="GO" id="GO:0009244">
    <property type="term" value="P:lipopolysaccharide core region biosynthetic process"/>
    <property type="evidence" value="ECO:0007669"/>
    <property type="project" value="TreeGrafter"/>
</dbReference>
<dbReference type="CDD" id="cd03789">
    <property type="entry name" value="GT9_LPS_heptosyltransferase"/>
    <property type="match status" value="1"/>
</dbReference>
<evidence type="ECO:0000256" key="2">
    <source>
        <dbReference type="ARBA" id="ARBA00022679"/>
    </source>
</evidence>
<evidence type="ECO:0000256" key="1">
    <source>
        <dbReference type="ARBA" id="ARBA00022676"/>
    </source>
</evidence>
<protein>
    <submittedName>
        <fullName evidence="3">Glycosyl transferase</fullName>
    </submittedName>
</protein>
<evidence type="ECO:0000313" key="3">
    <source>
        <dbReference type="EMBL" id="KHL02561.1"/>
    </source>
</evidence>
<dbReference type="InterPro" id="IPR002201">
    <property type="entry name" value="Glyco_trans_9"/>
</dbReference>
<reference evidence="3 4" key="1">
    <citation type="submission" date="2014-09" db="EMBL/GenBank/DDBJ databases">
        <title>Genome sequence of Sinomonas sp. MUSC 117.</title>
        <authorList>
            <person name="Lee L.-H."/>
        </authorList>
    </citation>
    <scope>NUCLEOTIDE SEQUENCE [LARGE SCALE GENOMIC DNA]</scope>
    <source>
        <strain evidence="3 4">MUSC 117</strain>
    </source>
</reference>
<accession>A0A0B2AL49</accession>
<comment type="caution">
    <text evidence="3">The sequence shown here is derived from an EMBL/GenBank/DDBJ whole genome shotgun (WGS) entry which is preliminary data.</text>
</comment>
<sequence>MEAAVTAGSERPVLLVLRALKLGDLLVSVPGLRGLRAGFPDHELVLAAPQWLEPVIPLIGAVNRHLPTPGLDGPIPYTGRPVDVAVNFHGKGIESRTRLEELAPEHRIGHRAPGWAGPEWDDALHERERWVRLLTWHGLPGRADDYRLLLPEVPAPVEGATLVHVGAAYGSRRWPVERFAGVAHELRLKGHDVLLTGGEEDRGRAAAVAHGAGLPDSAVVAGRWTLSEFFAAVAAARLVVTADTSAGHIATAYGTPSVVIFGPAAPEQWGPPEDGPHVVLTDPAVRHGDPFADLPDPAMLAVWPGHVLDAVSRLEERGTAEAPRHLAAP</sequence>
<dbReference type="InterPro" id="IPR051199">
    <property type="entry name" value="LPS_LOS_Heptosyltrfase"/>
</dbReference>
<dbReference type="GO" id="GO:0008713">
    <property type="term" value="F:ADP-heptose-lipopolysaccharide heptosyltransferase activity"/>
    <property type="evidence" value="ECO:0007669"/>
    <property type="project" value="TreeGrafter"/>
</dbReference>